<comment type="similarity">
    <text evidence="1">Belongs to the tannase family.</text>
</comment>
<dbReference type="InterPro" id="IPR011118">
    <property type="entry name" value="Tannase/feruloyl_esterase"/>
</dbReference>
<evidence type="ECO:0000256" key="6">
    <source>
        <dbReference type="ARBA" id="ARBA00022837"/>
    </source>
</evidence>
<organism evidence="9 10">
    <name type="scientific">Nonomuraea africana</name>
    <dbReference type="NCBI Taxonomy" id="46171"/>
    <lineage>
        <taxon>Bacteria</taxon>
        <taxon>Bacillati</taxon>
        <taxon>Actinomycetota</taxon>
        <taxon>Actinomycetes</taxon>
        <taxon>Streptosporangiales</taxon>
        <taxon>Streptosporangiaceae</taxon>
        <taxon>Nonomuraea</taxon>
    </lineage>
</organism>
<keyword evidence="2" id="KW-0719">Serine esterase</keyword>
<protein>
    <submittedName>
        <fullName evidence="9">Feruloyl esterase</fullName>
        <ecNumber evidence="9">3.1.1.73</ecNumber>
    </submittedName>
</protein>
<dbReference type="EMBL" id="JADBEF010000001">
    <property type="protein sequence ID" value="MBE1564624.1"/>
    <property type="molecule type" value="Genomic_DNA"/>
</dbReference>
<accession>A0ABR9KRI6</accession>
<gene>
    <name evidence="9" type="ORF">H4W81_007403</name>
</gene>
<evidence type="ECO:0000256" key="3">
    <source>
        <dbReference type="ARBA" id="ARBA00022723"/>
    </source>
</evidence>
<keyword evidence="3" id="KW-0479">Metal-binding</keyword>
<evidence type="ECO:0000313" key="9">
    <source>
        <dbReference type="EMBL" id="MBE1564624.1"/>
    </source>
</evidence>
<sequence length="542" mass="56965">MKRLLIIFAAGVSLAAAACLPAAASAGTTRSAAVSFTCSSISVNAPEGTTVESVTAVSREAGTVTVPPVPPFTNVVEIPDVPAYCDVTVTLTHPGVGDHAKVRIWLPETGWTGRFQALGGSAFAAGDYGAGLAGAIKSGYAAATTDAGVGTYLDTGWALNSDGEVDTALLKNFADRSQHEMAVVGKQVVNEVYGRPVSYSYWTGCSTGGRQGYMEAQRHPGDFDGILATAPAINWDEFEVATLWPQVVMNEENTFPSPCEFSAFNEAAVKACDPLDGAPDGLIGDPATCTFDPRKLIGKSVECDGEQETITAADAAVVRKIWDGPRTPSGRKLWSGIPIGAGFDLAGTRVDADGNRVGAPFPVPATWVSTFLKRQPSYDLSTITYAEFAKLFEQSQAEYDAIIGTDDPNLSAFRRSGGKLLTWHGQADQLIPAQGTVDYRRRVELAMGGAARVDDFYRLFLAPGVAHCAGPTSTGPAPTDALGALTAWVEQGKAPQTLSAAITDSSGKTVTRELCRYPSVSRYTGHGDPADAGSYYCAPARH</sequence>
<evidence type="ECO:0000256" key="2">
    <source>
        <dbReference type="ARBA" id="ARBA00022487"/>
    </source>
</evidence>
<keyword evidence="5 9" id="KW-0378">Hydrolase</keyword>
<feature type="signal peptide" evidence="8">
    <location>
        <begin position="1"/>
        <end position="24"/>
    </location>
</feature>
<keyword evidence="10" id="KW-1185">Reference proteome</keyword>
<name>A0ABR9KRI6_9ACTN</name>
<dbReference type="GO" id="GO:0030600">
    <property type="term" value="F:feruloyl esterase activity"/>
    <property type="evidence" value="ECO:0007669"/>
    <property type="project" value="UniProtKB-EC"/>
</dbReference>
<dbReference type="InterPro" id="IPR029058">
    <property type="entry name" value="AB_hydrolase_fold"/>
</dbReference>
<evidence type="ECO:0000313" key="10">
    <source>
        <dbReference type="Proteomes" id="UP000661607"/>
    </source>
</evidence>
<dbReference type="Proteomes" id="UP000661607">
    <property type="component" value="Unassembled WGS sequence"/>
</dbReference>
<keyword evidence="4 8" id="KW-0732">Signal</keyword>
<evidence type="ECO:0000256" key="7">
    <source>
        <dbReference type="ARBA" id="ARBA00023157"/>
    </source>
</evidence>
<dbReference type="PANTHER" id="PTHR33938">
    <property type="entry name" value="FERULOYL ESTERASE B-RELATED"/>
    <property type="match status" value="1"/>
</dbReference>
<dbReference type="PANTHER" id="PTHR33938:SF8">
    <property type="entry name" value="CARBOXYLIC ESTER HYDROLASE"/>
    <property type="match status" value="1"/>
</dbReference>
<evidence type="ECO:0000256" key="5">
    <source>
        <dbReference type="ARBA" id="ARBA00022801"/>
    </source>
</evidence>
<dbReference type="Pfam" id="PF07519">
    <property type="entry name" value="Tannase"/>
    <property type="match status" value="1"/>
</dbReference>
<dbReference type="PROSITE" id="PS51257">
    <property type="entry name" value="PROKAR_LIPOPROTEIN"/>
    <property type="match status" value="1"/>
</dbReference>
<reference evidence="9 10" key="1">
    <citation type="submission" date="2020-10" db="EMBL/GenBank/DDBJ databases">
        <title>Sequencing the genomes of 1000 actinobacteria strains.</title>
        <authorList>
            <person name="Klenk H.-P."/>
        </authorList>
    </citation>
    <scope>NUCLEOTIDE SEQUENCE [LARGE SCALE GENOMIC DNA]</scope>
    <source>
        <strain evidence="9 10">DSM 43748</strain>
    </source>
</reference>
<evidence type="ECO:0000256" key="8">
    <source>
        <dbReference type="SAM" id="SignalP"/>
    </source>
</evidence>
<dbReference type="EC" id="3.1.1.73" evidence="9"/>
<evidence type="ECO:0000256" key="1">
    <source>
        <dbReference type="ARBA" id="ARBA00006249"/>
    </source>
</evidence>
<keyword evidence="6" id="KW-0106">Calcium</keyword>
<proteinExistence type="inferred from homology"/>
<feature type="chain" id="PRO_5045479694" evidence="8">
    <location>
        <begin position="25"/>
        <end position="542"/>
    </location>
</feature>
<dbReference type="SUPFAM" id="SSF53474">
    <property type="entry name" value="alpha/beta-Hydrolases"/>
    <property type="match status" value="1"/>
</dbReference>
<keyword evidence="7" id="KW-1015">Disulfide bond</keyword>
<comment type="caution">
    <text evidence="9">The sequence shown here is derived from an EMBL/GenBank/DDBJ whole genome shotgun (WGS) entry which is preliminary data.</text>
</comment>
<evidence type="ECO:0000256" key="4">
    <source>
        <dbReference type="ARBA" id="ARBA00022729"/>
    </source>
</evidence>
<dbReference type="RefSeq" id="WP_192778965.1">
    <property type="nucleotide sequence ID" value="NZ_BAAASY010000031.1"/>
</dbReference>